<dbReference type="InterPro" id="IPR006860">
    <property type="entry name" value="FecR"/>
</dbReference>
<sequence>MSQGKFFGDAVAMDDSADAALEWLVLLNDDEATNADRQRFDQWLSADEQHRKAWAEAQQLWEGLDTVAASKTRRVGSSKRGLRASAAAGPLTHRHVATEFGPSAHRGAATESGSSARQGAATKSRSSGQQRGARSAHARGGPAWLAAACVAGLALLVCWGALPASTWSVGADYRTAVGERRVITLSDGSRITLDAGSAVSADLDAHVRKITLHSGRAYFEVQPDVKRPFIVSALDRQAIAVGTAFDVGIARSDVTVSVSEGHVRVSDEDGGVWDLLKGEMSRHDATVATMNVADVAAWRTGRLVFENVPLRDAIDDLQRYSGGRIFIMNEALRERPVTGAVDGDDPDDALGTILDLLPASSVRLFGVTLIFSAHGQ</sequence>
<feature type="domain" description="FecR protein" evidence="2">
    <location>
        <begin position="172"/>
        <end position="264"/>
    </location>
</feature>
<dbReference type="Pfam" id="PF16220">
    <property type="entry name" value="DUF4880"/>
    <property type="match status" value="1"/>
</dbReference>
<dbReference type="Proteomes" id="UP001595904">
    <property type="component" value="Unassembled WGS sequence"/>
</dbReference>
<proteinExistence type="predicted"/>
<dbReference type="Gene3D" id="3.55.50.30">
    <property type="match status" value="1"/>
</dbReference>
<evidence type="ECO:0000313" key="5">
    <source>
        <dbReference type="Proteomes" id="UP001595904"/>
    </source>
</evidence>
<evidence type="ECO:0000313" key="4">
    <source>
        <dbReference type="EMBL" id="MFC4313769.1"/>
    </source>
</evidence>
<feature type="region of interest" description="Disordered" evidence="1">
    <location>
        <begin position="101"/>
        <end position="136"/>
    </location>
</feature>
<evidence type="ECO:0000259" key="3">
    <source>
        <dbReference type="Pfam" id="PF16220"/>
    </source>
</evidence>
<dbReference type="PANTHER" id="PTHR30273:SF2">
    <property type="entry name" value="PROTEIN FECR"/>
    <property type="match status" value="1"/>
</dbReference>
<dbReference type="InterPro" id="IPR032623">
    <property type="entry name" value="FecR_N"/>
</dbReference>
<comment type="caution">
    <text evidence="4">The sequence shown here is derived from an EMBL/GenBank/DDBJ whole genome shotgun (WGS) entry which is preliminary data.</text>
</comment>
<name>A0ABV8T4X4_9GAMM</name>
<feature type="compositionally biased region" description="Low complexity" evidence="1">
    <location>
        <begin position="124"/>
        <end position="135"/>
    </location>
</feature>
<organism evidence="4 5">
    <name type="scientific">Steroidobacter flavus</name>
    <dbReference type="NCBI Taxonomy" id="1842136"/>
    <lineage>
        <taxon>Bacteria</taxon>
        <taxon>Pseudomonadati</taxon>
        <taxon>Pseudomonadota</taxon>
        <taxon>Gammaproteobacteria</taxon>
        <taxon>Steroidobacterales</taxon>
        <taxon>Steroidobacteraceae</taxon>
        <taxon>Steroidobacter</taxon>
    </lineage>
</organism>
<dbReference type="EMBL" id="JBHSDU010000015">
    <property type="protein sequence ID" value="MFC4313769.1"/>
    <property type="molecule type" value="Genomic_DNA"/>
</dbReference>
<feature type="domain" description="FecR N-terminal" evidence="3">
    <location>
        <begin position="18"/>
        <end position="60"/>
    </location>
</feature>
<evidence type="ECO:0000256" key="1">
    <source>
        <dbReference type="SAM" id="MobiDB-lite"/>
    </source>
</evidence>
<reference evidence="5" key="1">
    <citation type="journal article" date="2019" name="Int. J. Syst. Evol. Microbiol.">
        <title>The Global Catalogue of Microorganisms (GCM) 10K type strain sequencing project: providing services to taxonomists for standard genome sequencing and annotation.</title>
        <authorList>
            <consortium name="The Broad Institute Genomics Platform"/>
            <consortium name="The Broad Institute Genome Sequencing Center for Infectious Disease"/>
            <person name="Wu L."/>
            <person name="Ma J."/>
        </authorList>
    </citation>
    <scope>NUCLEOTIDE SEQUENCE [LARGE SCALE GENOMIC DNA]</scope>
    <source>
        <strain evidence="5">CGMCC 1.10759</strain>
    </source>
</reference>
<protein>
    <submittedName>
        <fullName evidence="4">FecR family protein</fullName>
    </submittedName>
</protein>
<evidence type="ECO:0000259" key="2">
    <source>
        <dbReference type="Pfam" id="PF04773"/>
    </source>
</evidence>
<accession>A0ABV8T4X4</accession>
<keyword evidence="5" id="KW-1185">Reference proteome</keyword>
<gene>
    <name evidence="4" type="ORF">ACFPN2_32145</name>
</gene>
<feature type="compositionally biased region" description="Polar residues" evidence="1">
    <location>
        <begin position="111"/>
        <end position="123"/>
    </location>
</feature>
<dbReference type="Gene3D" id="2.60.120.1440">
    <property type="match status" value="1"/>
</dbReference>
<dbReference type="PANTHER" id="PTHR30273">
    <property type="entry name" value="PERIPLASMIC SIGNAL SENSOR AND SIGMA FACTOR ACTIVATOR FECR-RELATED"/>
    <property type="match status" value="1"/>
</dbReference>
<dbReference type="RefSeq" id="WP_380604382.1">
    <property type="nucleotide sequence ID" value="NZ_JBHSDU010000015.1"/>
</dbReference>
<dbReference type="PIRSF" id="PIRSF018266">
    <property type="entry name" value="FecR"/>
    <property type="match status" value="1"/>
</dbReference>
<dbReference type="InterPro" id="IPR012373">
    <property type="entry name" value="Ferrdict_sens_TM"/>
</dbReference>
<dbReference type="Pfam" id="PF04773">
    <property type="entry name" value="FecR"/>
    <property type="match status" value="1"/>
</dbReference>